<evidence type="ECO:0000256" key="1">
    <source>
        <dbReference type="ARBA" id="ARBA00009437"/>
    </source>
</evidence>
<dbReference type="GO" id="GO:0043565">
    <property type="term" value="F:sequence-specific DNA binding"/>
    <property type="evidence" value="ECO:0007669"/>
    <property type="project" value="TreeGrafter"/>
</dbReference>
<dbReference type="PROSITE" id="PS50931">
    <property type="entry name" value="HTH_LYSR"/>
    <property type="match status" value="1"/>
</dbReference>
<evidence type="ECO:0000256" key="2">
    <source>
        <dbReference type="ARBA" id="ARBA00023015"/>
    </source>
</evidence>
<dbReference type="Pfam" id="PF00126">
    <property type="entry name" value="HTH_1"/>
    <property type="match status" value="1"/>
</dbReference>
<evidence type="ECO:0000313" key="7">
    <source>
        <dbReference type="Proteomes" id="UP000185770"/>
    </source>
</evidence>
<feature type="domain" description="HTH lysR-type" evidence="5">
    <location>
        <begin position="17"/>
        <end position="74"/>
    </location>
</feature>
<evidence type="ECO:0000259" key="5">
    <source>
        <dbReference type="PROSITE" id="PS50931"/>
    </source>
</evidence>
<evidence type="ECO:0000256" key="4">
    <source>
        <dbReference type="ARBA" id="ARBA00023163"/>
    </source>
</evidence>
<dbReference type="GO" id="GO:0006351">
    <property type="term" value="P:DNA-templated transcription"/>
    <property type="evidence" value="ECO:0007669"/>
    <property type="project" value="TreeGrafter"/>
</dbReference>
<dbReference type="PANTHER" id="PTHR30537">
    <property type="entry name" value="HTH-TYPE TRANSCRIPTIONAL REGULATOR"/>
    <property type="match status" value="1"/>
</dbReference>
<dbReference type="InterPro" id="IPR005119">
    <property type="entry name" value="LysR_subst-bd"/>
</dbReference>
<comment type="caution">
    <text evidence="6">The sequence shown here is derived from an EMBL/GenBank/DDBJ whole genome shotgun (WGS) entry which is preliminary data.</text>
</comment>
<keyword evidence="2" id="KW-0805">Transcription regulation</keyword>
<sequence>MTKTQSKGDAVRQRRLPNLAVLRAFEATVRYGSVSKAAKSLNVTDGAVSRAVREFEQNLGFALFQRTSRMVHPTPQAQELASEIGRGLDNLQSALDRACRHHQNRPLVISCEPTFLIRWLIPRLAGLQQAVGKERDLQLVSAGGAVAFSREGIDLAIRRNDFPIADDVVARPFLKERVGPVCRREHAAAGRELRGTLLHTETRPHAWRDWCAHSGMAIRPDNELRFEHFYLSLQAAVAGAGIGIGPLALVADDIVNGALVAPYGFAQDGTDYVLMTQADGQEDAIFSTVLDWLIAMGEETERAVLAGEAKA</sequence>
<gene>
    <name evidence="6" type="ORF">BHU62_01365</name>
</gene>
<dbReference type="AlphaFoldDB" id="A0A1Q4P6N0"/>
<name>A0A1Q4P6N0_SERMA</name>
<dbReference type="InterPro" id="IPR000847">
    <property type="entry name" value="LysR_HTH_N"/>
</dbReference>
<dbReference type="InterPro" id="IPR036390">
    <property type="entry name" value="WH_DNA-bd_sf"/>
</dbReference>
<evidence type="ECO:0000256" key="3">
    <source>
        <dbReference type="ARBA" id="ARBA00023125"/>
    </source>
</evidence>
<dbReference type="EMBL" id="MJAO01000001">
    <property type="protein sequence ID" value="OKB68722.1"/>
    <property type="molecule type" value="Genomic_DNA"/>
</dbReference>
<keyword evidence="4" id="KW-0804">Transcription</keyword>
<dbReference type="Gene3D" id="1.10.10.10">
    <property type="entry name" value="Winged helix-like DNA-binding domain superfamily/Winged helix DNA-binding domain"/>
    <property type="match status" value="1"/>
</dbReference>
<keyword evidence="3" id="KW-0238">DNA-binding</keyword>
<dbReference type="InterPro" id="IPR058163">
    <property type="entry name" value="LysR-type_TF_proteobact-type"/>
</dbReference>
<dbReference type="SUPFAM" id="SSF46785">
    <property type="entry name" value="Winged helix' DNA-binding domain"/>
    <property type="match status" value="1"/>
</dbReference>
<dbReference type="PANTHER" id="PTHR30537:SF74">
    <property type="entry name" value="HTH-TYPE TRANSCRIPTIONAL REGULATOR TRPI"/>
    <property type="match status" value="1"/>
</dbReference>
<organism evidence="6 7">
    <name type="scientific">Serratia marcescens</name>
    <dbReference type="NCBI Taxonomy" id="615"/>
    <lineage>
        <taxon>Bacteria</taxon>
        <taxon>Pseudomonadati</taxon>
        <taxon>Pseudomonadota</taxon>
        <taxon>Gammaproteobacteria</taxon>
        <taxon>Enterobacterales</taxon>
        <taxon>Yersiniaceae</taxon>
        <taxon>Serratia</taxon>
    </lineage>
</organism>
<evidence type="ECO:0000313" key="6">
    <source>
        <dbReference type="EMBL" id="OKB68722.1"/>
    </source>
</evidence>
<proteinExistence type="inferred from homology"/>
<accession>A0A1Q4P6N0</accession>
<dbReference type="SUPFAM" id="SSF53850">
    <property type="entry name" value="Periplasmic binding protein-like II"/>
    <property type="match status" value="1"/>
</dbReference>
<comment type="similarity">
    <text evidence="1">Belongs to the LysR transcriptional regulatory family.</text>
</comment>
<dbReference type="Gene3D" id="3.40.190.10">
    <property type="entry name" value="Periplasmic binding protein-like II"/>
    <property type="match status" value="2"/>
</dbReference>
<dbReference type="Proteomes" id="UP000185770">
    <property type="component" value="Unassembled WGS sequence"/>
</dbReference>
<dbReference type="Pfam" id="PF03466">
    <property type="entry name" value="LysR_substrate"/>
    <property type="match status" value="1"/>
</dbReference>
<reference evidence="6 7" key="1">
    <citation type="submission" date="2016-09" db="EMBL/GenBank/DDBJ databases">
        <title>Serratia marcescens MSU-97 and epiphytic antimycotic-producing bacteria.</title>
        <authorList>
            <person name="Matilla M.A."/>
        </authorList>
    </citation>
    <scope>NUCLEOTIDE SEQUENCE [LARGE SCALE GENOMIC DNA]</scope>
    <source>
        <strain evidence="6 7">MSU-97</strain>
    </source>
</reference>
<protein>
    <submittedName>
        <fullName evidence="6">LysR family transcriptional regulator</fullName>
    </submittedName>
</protein>
<dbReference type="InterPro" id="IPR036388">
    <property type="entry name" value="WH-like_DNA-bd_sf"/>
</dbReference>
<dbReference type="GO" id="GO:0003700">
    <property type="term" value="F:DNA-binding transcription factor activity"/>
    <property type="evidence" value="ECO:0007669"/>
    <property type="project" value="InterPro"/>
</dbReference>